<dbReference type="Pfam" id="PF26129">
    <property type="entry name" value="Vwde"/>
    <property type="match status" value="1"/>
</dbReference>
<sequence length="554" mass="61677">MLTAPDIALSTCEITLKPQSCSRRDCGRKVVRLIAVSDFIDDGDRRTRIITEPARSQSPLWKSHDPTDAFVLSKDIETPRCHLFTESYIKTLANRYYRIPTGVTTFVLYKSTTRPFEVHTRFWACSKSRNPGFCACGITARDGDDVIVIDMCNGRFLETSVQISIKSRLPLAKGIRITEAISGKRYTVYFPSGVYVRTDVFEWGLNVQIQSSGRDFNHVTGLCGLGEVTSSFQAANKGLPPEMNGTQQWRRRKSAPAVSLSADDTNTWYGQRCLVKETLPNEFKRCKSVVFMNVDKISQTSFTRQTSQNKSNQSNPFDDGKTDAFLAALAVSSYCKRLLTDTPLGRACNPVVGQRNVDNLLRICIRDMRYTGVSSMAWGAAVMLQDSCEDLVMKNTSAWEMSSSSNRPTPPTSITSTMCSRMCNDRGRCINGTCKCRRGYTSDDCSVPSRSPPQLISVHNDGECDMRAFLCKQVRLVGEGFHNSRDLMCSLAEITEASGGTQTFLSKATYESFRGVTCEVPRSHDTDSAAFSGYQVRVSNDGNLWSQPVTSFYP</sequence>
<dbReference type="EMBL" id="MU825437">
    <property type="protein sequence ID" value="KAJ7389232.1"/>
    <property type="molecule type" value="Genomic_DNA"/>
</dbReference>
<dbReference type="PANTHER" id="PTHR14949:SF51">
    <property type="entry name" value="VON WILLEBRAND FACTOR D AND EGF DOMAIN-CONTAINING PROTEIN"/>
    <property type="match status" value="1"/>
</dbReference>
<name>A0A9X0D6H9_9CNID</name>
<keyword evidence="5" id="KW-1185">Reference proteome</keyword>
<evidence type="ECO:0000256" key="1">
    <source>
        <dbReference type="ARBA" id="ARBA00022729"/>
    </source>
</evidence>
<feature type="domain" description="VWFD" evidence="3">
    <location>
        <begin position="79"/>
        <end position="274"/>
    </location>
</feature>
<comment type="caution">
    <text evidence="4">The sequence shown here is derived from an EMBL/GenBank/DDBJ whole genome shotgun (WGS) entry which is preliminary data.</text>
</comment>
<dbReference type="PANTHER" id="PTHR14949">
    <property type="entry name" value="EGF-LIKE-DOMAIN, MULTIPLE 7, 8"/>
    <property type="match status" value="1"/>
</dbReference>
<keyword evidence="2" id="KW-1015">Disulfide bond</keyword>
<gene>
    <name evidence="4" type="ORF">OS493_032700</name>
</gene>
<dbReference type="GO" id="GO:0005576">
    <property type="term" value="C:extracellular region"/>
    <property type="evidence" value="ECO:0007669"/>
    <property type="project" value="TreeGrafter"/>
</dbReference>
<dbReference type="Pfam" id="PF00094">
    <property type="entry name" value="VWD"/>
    <property type="match status" value="1"/>
</dbReference>
<evidence type="ECO:0000256" key="2">
    <source>
        <dbReference type="ARBA" id="ARBA00023157"/>
    </source>
</evidence>
<evidence type="ECO:0000259" key="3">
    <source>
        <dbReference type="PROSITE" id="PS51233"/>
    </source>
</evidence>
<dbReference type="Proteomes" id="UP001163046">
    <property type="component" value="Unassembled WGS sequence"/>
</dbReference>
<organism evidence="4 5">
    <name type="scientific">Desmophyllum pertusum</name>
    <dbReference type="NCBI Taxonomy" id="174260"/>
    <lineage>
        <taxon>Eukaryota</taxon>
        <taxon>Metazoa</taxon>
        <taxon>Cnidaria</taxon>
        <taxon>Anthozoa</taxon>
        <taxon>Hexacorallia</taxon>
        <taxon>Scleractinia</taxon>
        <taxon>Caryophylliina</taxon>
        <taxon>Caryophylliidae</taxon>
        <taxon>Desmophyllum</taxon>
    </lineage>
</organism>
<dbReference type="AlphaFoldDB" id="A0A9X0D6H9"/>
<keyword evidence="1" id="KW-0732">Signal</keyword>
<reference evidence="4" key="1">
    <citation type="submission" date="2023-01" db="EMBL/GenBank/DDBJ databases">
        <title>Genome assembly of the deep-sea coral Lophelia pertusa.</title>
        <authorList>
            <person name="Herrera S."/>
            <person name="Cordes E."/>
        </authorList>
    </citation>
    <scope>NUCLEOTIDE SEQUENCE</scope>
    <source>
        <strain evidence="4">USNM1676648</strain>
        <tissue evidence="4">Polyp</tissue>
    </source>
</reference>
<evidence type="ECO:0000313" key="4">
    <source>
        <dbReference type="EMBL" id="KAJ7389232.1"/>
    </source>
</evidence>
<dbReference type="InterPro" id="IPR050969">
    <property type="entry name" value="Dev_Signal_Modulators"/>
</dbReference>
<evidence type="ECO:0000313" key="5">
    <source>
        <dbReference type="Proteomes" id="UP001163046"/>
    </source>
</evidence>
<dbReference type="Gene3D" id="2.10.25.10">
    <property type="entry name" value="Laminin"/>
    <property type="match status" value="1"/>
</dbReference>
<proteinExistence type="predicted"/>
<dbReference type="InterPro" id="IPR058727">
    <property type="entry name" value="Helical_Vwde"/>
</dbReference>
<dbReference type="OrthoDB" id="382013at2759"/>
<protein>
    <recommendedName>
        <fullName evidence="3">VWFD domain-containing protein</fullName>
    </recommendedName>
</protein>
<dbReference type="InterPro" id="IPR001846">
    <property type="entry name" value="VWF_type-D"/>
</dbReference>
<accession>A0A9X0D6H9</accession>
<dbReference type="GO" id="GO:0005102">
    <property type="term" value="F:signaling receptor binding"/>
    <property type="evidence" value="ECO:0007669"/>
    <property type="project" value="TreeGrafter"/>
</dbReference>
<dbReference type="PROSITE" id="PS51233">
    <property type="entry name" value="VWFD"/>
    <property type="match status" value="1"/>
</dbReference>
<dbReference type="GO" id="GO:0009986">
    <property type="term" value="C:cell surface"/>
    <property type="evidence" value="ECO:0007669"/>
    <property type="project" value="TreeGrafter"/>
</dbReference>